<gene>
    <name evidence="2" type="ORF">KC660_00550</name>
</gene>
<proteinExistence type="predicted"/>
<keyword evidence="1" id="KW-0472">Membrane</keyword>
<organism evidence="2 3">
    <name type="scientific">Candidatus Dojkabacteria bacterium</name>
    <dbReference type="NCBI Taxonomy" id="2099670"/>
    <lineage>
        <taxon>Bacteria</taxon>
        <taxon>Candidatus Dojkabacteria</taxon>
    </lineage>
</organism>
<name>A0A955L2T8_9BACT</name>
<keyword evidence="1" id="KW-0812">Transmembrane</keyword>
<dbReference type="AlphaFoldDB" id="A0A955L2T8"/>
<accession>A0A955L2T8</accession>
<keyword evidence="1" id="KW-1133">Transmembrane helix</keyword>
<evidence type="ECO:0000313" key="3">
    <source>
        <dbReference type="Proteomes" id="UP000782843"/>
    </source>
</evidence>
<feature type="transmembrane region" description="Helical" evidence="1">
    <location>
        <begin position="7"/>
        <end position="29"/>
    </location>
</feature>
<sequence>MDKTTRITVIFGTVAIVITILFTLLLFLFQPGNYFNIKSYDQCVAAGFEATNDNPPKCKDLFGNVYTSSVSVATTDTNTQVEDTPKEEVKKPETFIDCNGEGYELIEGDTYKCKTPEGETVELNVGNQPQLEEEILVFRPSIGGYLKDELILQGQAKKGWYTGSSISYQIQSEDGKKSYLSGTCPTESTISDDVSYNFSCTKTISPTIDAKAKLVIINPDKSKENLYIPVTLLQY</sequence>
<comment type="caution">
    <text evidence="2">The sequence shown here is derived from an EMBL/GenBank/DDBJ whole genome shotgun (WGS) entry which is preliminary data.</text>
</comment>
<evidence type="ECO:0000313" key="2">
    <source>
        <dbReference type="EMBL" id="MCA9381880.1"/>
    </source>
</evidence>
<dbReference type="EMBL" id="JAGQLG010000018">
    <property type="protein sequence ID" value="MCA9381880.1"/>
    <property type="molecule type" value="Genomic_DNA"/>
</dbReference>
<reference evidence="2" key="1">
    <citation type="submission" date="2020-04" db="EMBL/GenBank/DDBJ databases">
        <authorList>
            <person name="Zhang T."/>
        </authorList>
    </citation>
    <scope>NUCLEOTIDE SEQUENCE</scope>
    <source>
        <strain evidence="2">HKST-UBA10</strain>
    </source>
</reference>
<evidence type="ECO:0008006" key="4">
    <source>
        <dbReference type="Google" id="ProtNLM"/>
    </source>
</evidence>
<dbReference type="Proteomes" id="UP000782843">
    <property type="component" value="Unassembled WGS sequence"/>
</dbReference>
<reference evidence="2" key="2">
    <citation type="journal article" date="2021" name="Microbiome">
        <title>Successional dynamics and alternative stable states in a saline activated sludge microbial community over 9 years.</title>
        <authorList>
            <person name="Wang Y."/>
            <person name="Ye J."/>
            <person name="Ju F."/>
            <person name="Liu L."/>
            <person name="Boyd J.A."/>
            <person name="Deng Y."/>
            <person name="Parks D.H."/>
            <person name="Jiang X."/>
            <person name="Yin X."/>
            <person name="Woodcroft B.J."/>
            <person name="Tyson G.W."/>
            <person name="Hugenholtz P."/>
            <person name="Polz M.F."/>
            <person name="Zhang T."/>
        </authorList>
    </citation>
    <scope>NUCLEOTIDE SEQUENCE</scope>
    <source>
        <strain evidence="2">HKST-UBA10</strain>
    </source>
</reference>
<protein>
    <recommendedName>
        <fullName evidence="4">Bacterial spore germination immunoglobulin-like domain-containing protein</fullName>
    </recommendedName>
</protein>
<evidence type="ECO:0000256" key="1">
    <source>
        <dbReference type="SAM" id="Phobius"/>
    </source>
</evidence>